<evidence type="ECO:0000256" key="4">
    <source>
        <dbReference type="ARBA" id="ARBA00023002"/>
    </source>
</evidence>
<evidence type="ECO:0000256" key="3">
    <source>
        <dbReference type="ARBA" id="ARBA00022723"/>
    </source>
</evidence>
<accession>A0ABW4P6C4</accession>
<dbReference type="PRINTS" id="PR00463">
    <property type="entry name" value="EP450I"/>
</dbReference>
<dbReference type="PANTHER" id="PTHR24291">
    <property type="entry name" value="CYTOCHROME P450 FAMILY 4"/>
    <property type="match status" value="1"/>
</dbReference>
<dbReference type="PANTHER" id="PTHR24291:SF50">
    <property type="entry name" value="BIFUNCTIONAL ALBAFLAVENONE MONOOXYGENASE_TERPENE SYNTHASE"/>
    <property type="match status" value="1"/>
</dbReference>
<keyword evidence="4 7" id="KW-0560">Oxidoreductase</keyword>
<dbReference type="EMBL" id="JBHUFB010000013">
    <property type="protein sequence ID" value="MFD1814067.1"/>
    <property type="molecule type" value="Genomic_DNA"/>
</dbReference>
<dbReference type="RefSeq" id="WP_378486564.1">
    <property type="nucleotide sequence ID" value="NZ_JBHUFB010000013.1"/>
</dbReference>
<evidence type="ECO:0000256" key="7">
    <source>
        <dbReference type="RuleBase" id="RU000461"/>
    </source>
</evidence>
<evidence type="ECO:0000313" key="10">
    <source>
        <dbReference type="Proteomes" id="UP001597286"/>
    </source>
</evidence>
<comment type="similarity">
    <text evidence="1 7">Belongs to the cytochrome P450 family.</text>
</comment>
<protein>
    <submittedName>
        <fullName evidence="9">Cytochrome P450</fullName>
    </submittedName>
</protein>
<comment type="caution">
    <text evidence="9">The sequence shown here is derived from an EMBL/GenBank/DDBJ whole genome shotgun (WGS) entry which is preliminary data.</text>
</comment>
<feature type="compositionally biased region" description="Low complexity" evidence="8">
    <location>
        <begin position="1"/>
        <end position="16"/>
    </location>
</feature>
<dbReference type="PROSITE" id="PS00086">
    <property type="entry name" value="CYTOCHROME_P450"/>
    <property type="match status" value="1"/>
</dbReference>
<dbReference type="Pfam" id="PF00067">
    <property type="entry name" value="p450"/>
    <property type="match status" value="1"/>
</dbReference>
<keyword evidence="10" id="KW-1185">Reference proteome</keyword>
<sequence>MPSVSGAATASASRTSYPPHPPKRVPLLGDVLGLDPVKPMQKTARMLAQLGPIYQRRILGLRLTFVGGAALAAEVNDDAVWRKAVARPLQKLRPIVADGLFTAYDDEPNWAKAHAILAPAFTQASMRSYHDTMLGVVDEMCTAWDDTPGELDVAAEMTKLTLETIGRCGFGYRFGSFDSGELDPFVQAMSSALGYVQKQGIPVPGRTLYDRVTGRAREHRRDIDHMFTVVDDVIADRRSAPHQDPRDLLDLMLATADPDTGERLDPVNVRNQILTFLVAGHETSSSALAFALYLLSSHPGEEEKARGEVDALWAGVPTVGFEQVAKLRTVRRVLDETLRLWPTAPGYFREAKHDTVLGGRYPIRAGQMVMVVLQGVHTDPAVWGEDADEFRPDRFLPEEVRARPGHAYKPFGTGIRACIGRQFAYHEMILALATILHRYRITIDSAPTLDVREQLTFKPTGLRMTVTRR</sequence>
<dbReference type="PRINTS" id="PR00385">
    <property type="entry name" value="P450"/>
</dbReference>
<dbReference type="SUPFAM" id="SSF48264">
    <property type="entry name" value="Cytochrome P450"/>
    <property type="match status" value="1"/>
</dbReference>
<dbReference type="Proteomes" id="UP001597286">
    <property type="component" value="Unassembled WGS sequence"/>
</dbReference>
<dbReference type="InterPro" id="IPR036396">
    <property type="entry name" value="Cyt_P450_sf"/>
</dbReference>
<keyword evidence="5 7" id="KW-0408">Iron</keyword>
<evidence type="ECO:0000256" key="6">
    <source>
        <dbReference type="ARBA" id="ARBA00023033"/>
    </source>
</evidence>
<dbReference type="Gene3D" id="1.10.630.10">
    <property type="entry name" value="Cytochrome P450"/>
    <property type="match status" value="1"/>
</dbReference>
<dbReference type="InterPro" id="IPR017972">
    <property type="entry name" value="Cyt_P450_CS"/>
</dbReference>
<dbReference type="InterPro" id="IPR001128">
    <property type="entry name" value="Cyt_P450"/>
</dbReference>
<evidence type="ECO:0000256" key="8">
    <source>
        <dbReference type="SAM" id="MobiDB-lite"/>
    </source>
</evidence>
<name>A0ABW4P6C4_9NOCA</name>
<keyword evidence="6 7" id="KW-0503">Monooxygenase</keyword>
<proteinExistence type="inferred from homology"/>
<keyword evidence="3 7" id="KW-0479">Metal-binding</keyword>
<keyword evidence="2 7" id="KW-0349">Heme</keyword>
<evidence type="ECO:0000256" key="5">
    <source>
        <dbReference type="ARBA" id="ARBA00023004"/>
    </source>
</evidence>
<feature type="region of interest" description="Disordered" evidence="8">
    <location>
        <begin position="1"/>
        <end position="24"/>
    </location>
</feature>
<gene>
    <name evidence="9" type="ORF">ACFSJG_17770</name>
</gene>
<evidence type="ECO:0000313" key="9">
    <source>
        <dbReference type="EMBL" id="MFD1814067.1"/>
    </source>
</evidence>
<evidence type="ECO:0000256" key="1">
    <source>
        <dbReference type="ARBA" id="ARBA00010617"/>
    </source>
</evidence>
<organism evidence="9 10">
    <name type="scientific">Rhodococcus gannanensis</name>
    <dbReference type="NCBI Taxonomy" id="1960308"/>
    <lineage>
        <taxon>Bacteria</taxon>
        <taxon>Bacillati</taxon>
        <taxon>Actinomycetota</taxon>
        <taxon>Actinomycetes</taxon>
        <taxon>Mycobacteriales</taxon>
        <taxon>Nocardiaceae</taxon>
        <taxon>Rhodococcus</taxon>
    </lineage>
</organism>
<reference evidence="10" key="1">
    <citation type="journal article" date="2019" name="Int. J. Syst. Evol. Microbiol.">
        <title>The Global Catalogue of Microorganisms (GCM) 10K type strain sequencing project: providing services to taxonomists for standard genome sequencing and annotation.</title>
        <authorList>
            <consortium name="The Broad Institute Genomics Platform"/>
            <consortium name="The Broad Institute Genome Sequencing Center for Infectious Disease"/>
            <person name="Wu L."/>
            <person name="Ma J."/>
        </authorList>
    </citation>
    <scope>NUCLEOTIDE SEQUENCE [LARGE SCALE GENOMIC DNA]</scope>
    <source>
        <strain evidence="10">DT72</strain>
    </source>
</reference>
<dbReference type="InterPro" id="IPR002401">
    <property type="entry name" value="Cyt_P450_E_grp-I"/>
</dbReference>
<evidence type="ECO:0000256" key="2">
    <source>
        <dbReference type="ARBA" id="ARBA00022617"/>
    </source>
</evidence>
<dbReference type="InterPro" id="IPR050196">
    <property type="entry name" value="Cytochrome_P450_Monoox"/>
</dbReference>
<dbReference type="CDD" id="cd11068">
    <property type="entry name" value="CYP120A1"/>
    <property type="match status" value="1"/>
</dbReference>